<dbReference type="PANTHER" id="PTHR34222">
    <property type="entry name" value="GAG_PRE-INTEGRS DOMAIN-CONTAINING PROTEIN"/>
    <property type="match status" value="1"/>
</dbReference>
<gene>
    <name evidence="1" type="ORF">MANES_02G155200</name>
</gene>
<dbReference type="AlphaFoldDB" id="A0A2C9WEK4"/>
<organism evidence="1">
    <name type="scientific">Manihot esculenta</name>
    <name type="common">Cassava</name>
    <name type="synonym">Jatropha manihot</name>
    <dbReference type="NCBI Taxonomy" id="3983"/>
    <lineage>
        <taxon>Eukaryota</taxon>
        <taxon>Viridiplantae</taxon>
        <taxon>Streptophyta</taxon>
        <taxon>Embryophyta</taxon>
        <taxon>Tracheophyta</taxon>
        <taxon>Spermatophyta</taxon>
        <taxon>Magnoliopsida</taxon>
        <taxon>eudicotyledons</taxon>
        <taxon>Gunneridae</taxon>
        <taxon>Pentapetalae</taxon>
        <taxon>rosids</taxon>
        <taxon>fabids</taxon>
        <taxon>Malpighiales</taxon>
        <taxon>Euphorbiaceae</taxon>
        <taxon>Crotonoideae</taxon>
        <taxon>Manihoteae</taxon>
        <taxon>Manihot</taxon>
    </lineage>
</organism>
<reference evidence="1" key="1">
    <citation type="submission" date="2016-02" db="EMBL/GenBank/DDBJ databases">
        <title>WGS assembly of Manihot esculenta.</title>
        <authorList>
            <person name="Bredeson J.V."/>
            <person name="Prochnik S.E."/>
            <person name="Lyons J.B."/>
            <person name="Schmutz J."/>
            <person name="Grimwood J."/>
            <person name="Vrebalov J."/>
            <person name="Bart R.S."/>
            <person name="Amuge T."/>
            <person name="Ferguson M.E."/>
            <person name="Green R."/>
            <person name="Putnam N."/>
            <person name="Stites J."/>
            <person name="Rounsley S."/>
            <person name="Rokhsar D.S."/>
        </authorList>
    </citation>
    <scope>NUCLEOTIDE SEQUENCE [LARGE SCALE GENOMIC DNA]</scope>
    <source>
        <tissue evidence="1">Leaf</tissue>
    </source>
</reference>
<evidence type="ECO:0000313" key="1">
    <source>
        <dbReference type="EMBL" id="OAY58166.1"/>
    </source>
</evidence>
<dbReference type="EMBL" id="CM004388">
    <property type="protein sequence ID" value="OAY58166.1"/>
    <property type="molecule type" value="Genomic_DNA"/>
</dbReference>
<protein>
    <recommendedName>
        <fullName evidence="2">Retrotransposon gag domain-containing protein</fullName>
    </recommendedName>
</protein>
<evidence type="ECO:0008006" key="2">
    <source>
        <dbReference type="Google" id="ProtNLM"/>
    </source>
</evidence>
<sequence length="132" mass="15492">MSVAIHFTKLKKLWDELSVLKPLPTCECEASRAFIERENEENIMQFLMGLNDSYDHVKNQILIMDPLPSVNKAYSMVLQVEKQRQVNGQFNNEGGKNFKKRDFNRREERHCDFCKNSGHIKDTNFNLHGYPN</sequence>
<dbReference type="PANTHER" id="PTHR34222:SF99">
    <property type="entry name" value="PROTEIN, PUTATIVE-RELATED"/>
    <property type="match status" value="1"/>
</dbReference>
<accession>A0A2C9WEK4</accession>
<proteinExistence type="predicted"/>
<name>A0A2C9WEK4_MANES</name>